<name>A0A401SXG2_CHIPU</name>
<feature type="domain" description="Ig-like" evidence="15">
    <location>
        <begin position="252"/>
        <end position="361"/>
    </location>
</feature>
<keyword evidence="9 14" id="KW-0472">Membrane</keyword>
<keyword evidence="4 14" id="KW-0812">Transmembrane</keyword>
<dbReference type="InterPro" id="IPR003599">
    <property type="entry name" value="Ig_sub"/>
</dbReference>
<dbReference type="PROSITE" id="PS50835">
    <property type="entry name" value="IG_LIKE"/>
    <property type="match status" value="2"/>
</dbReference>
<dbReference type="SMART" id="SM00409">
    <property type="entry name" value="IG"/>
    <property type="match status" value="2"/>
</dbReference>
<keyword evidence="10" id="KW-1015">Disulfide bond</keyword>
<dbReference type="InterPro" id="IPR013783">
    <property type="entry name" value="Ig-like_fold"/>
</dbReference>
<dbReference type="SMART" id="SM00406">
    <property type="entry name" value="IGv"/>
    <property type="match status" value="2"/>
</dbReference>
<protein>
    <recommendedName>
        <fullName evidence="2">Matrix remodeling-associated protein 8</fullName>
    </recommendedName>
</protein>
<feature type="domain" description="Ig-like" evidence="15">
    <location>
        <begin position="104"/>
        <end position="230"/>
    </location>
</feature>
<dbReference type="InterPro" id="IPR007110">
    <property type="entry name" value="Ig-like_dom"/>
</dbReference>
<keyword evidence="8 14" id="KW-1133">Transmembrane helix</keyword>
<reference evidence="16 17" key="1">
    <citation type="journal article" date="2018" name="Nat. Ecol. Evol.">
        <title>Shark genomes provide insights into elasmobranch evolution and the origin of vertebrates.</title>
        <authorList>
            <person name="Hara Y"/>
            <person name="Yamaguchi K"/>
            <person name="Onimaru K"/>
            <person name="Kadota M"/>
            <person name="Koyanagi M"/>
            <person name="Keeley SD"/>
            <person name="Tatsumi K"/>
            <person name="Tanaka K"/>
            <person name="Motone F"/>
            <person name="Kageyama Y"/>
            <person name="Nozu R"/>
            <person name="Adachi N"/>
            <person name="Nishimura O"/>
            <person name="Nakagawa R"/>
            <person name="Tanegashima C"/>
            <person name="Kiyatake I"/>
            <person name="Matsumoto R"/>
            <person name="Murakumo K"/>
            <person name="Nishida K"/>
            <person name="Terakita A"/>
            <person name="Kuratani S"/>
            <person name="Sato K"/>
            <person name="Hyodo S Kuraku.S."/>
        </authorList>
    </citation>
    <scope>NUCLEOTIDE SEQUENCE [LARGE SCALE GENOMIC DNA]</scope>
</reference>
<evidence type="ECO:0000256" key="2">
    <source>
        <dbReference type="ARBA" id="ARBA00018734"/>
    </source>
</evidence>
<dbReference type="InterPro" id="IPR042472">
    <property type="entry name" value="MXRA8"/>
</dbReference>
<evidence type="ECO:0000256" key="6">
    <source>
        <dbReference type="ARBA" id="ARBA00022737"/>
    </source>
</evidence>
<evidence type="ECO:0000256" key="8">
    <source>
        <dbReference type="ARBA" id="ARBA00022989"/>
    </source>
</evidence>
<evidence type="ECO:0000256" key="7">
    <source>
        <dbReference type="ARBA" id="ARBA00022889"/>
    </source>
</evidence>
<dbReference type="EMBL" id="BEZZ01000658">
    <property type="protein sequence ID" value="GCC35026.1"/>
    <property type="molecule type" value="Genomic_DNA"/>
</dbReference>
<comment type="subcellular location">
    <subcellularLocation>
        <location evidence="1">Cell membrane</location>
        <topology evidence="1">Single-pass type I membrane protein</topology>
    </subcellularLocation>
</comment>
<dbReference type="Pfam" id="PF07686">
    <property type="entry name" value="V-set"/>
    <property type="match status" value="1"/>
</dbReference>
<evidence type="ECO:0000313" key="16">
    <source>
        <dbReference type="EMBL" id="GCC35026.1"/>
    </source>
</evidence>
<dbReference type="OMA" id="HIPVACL"/>
<evidence type="ECO:0000256" key="3">
    <source>
        <dbReference type="ARBA" id="ARBA00022475"/>
    </source>
</evidence>
<evidence type="ECO:0000256" key="4">
    <source>
        <dbReference type="ARBA" id="ARBA00022692"/>
    </source>
</evidence>
<feature type="transmembrane region" description="Helical" evidence="14">
    <location>
        <begin position="402"/>
        <end position="422"/>
    </location>
</feature>
<dbReference type="SUPFAM" id="SSF48726">
    <property type="entry name" value="Immunoglobulin"/>
    <property type="match status" value="2"/>
</dbReference>
<dbReference type="STRING" id="137246.A0A401SXG2"/>
<evidence type="ECO:0000256" key="10">
    <source>
        <dbReference type="ARBA" id="ARBA00023157"/>
    </source>
</evidence>
<dbReference type="AlphaFoldDB" id="A0A401SXG2"/>
<evidence type="ECO:0000313" key="17">
    <source>
        <dbReference type="Proteomes" id="UP000287033"/>
    </source>
</evidence>
<keyword evidence="7" id="KW-0130">Cell adhesion</keyword>
<evidence type="ECO:0000256" key="9">
    <source>
        <dbReference type="ARBA" id="ARBA00023136"/>
    </source>
</evidence>
<keyword evidence="12" id="KW-0393">Immunoglobulin domain</keyword>
<keyword evidence="5" id="KW-0732">Signal</keyword>
<gene>
    <name evidence="16" type="ORF">chiPu_0013506</name>
</gene>
<evidence type="ECO:0000256" key="5">
    <source>
        <dbReference type="ARBA" id="ARBA00022729"/>
    </source>
</evidence>
<evidence type="ECO:0000256" key="1">
    <source>
        <dbReference type="ARBA" id="ARBA00004251"/>
    </source>
</evidence>
<dbReference type="GO" id="GO:0005886">
    <property type="term" value="C:plasma membrane"/>
    <property type="evidence" value="ECO:0007669"/>
    <property type="project" value="UniProtKB-SubCell"/>
</dbReference>
<sequence length="506" mass="58559">MRLGQLKAARTPSKLITHRERRKHSLGSGVVQSKKEYLPTRRGQHPLTPPQLKKNSKLINREKFTEDKKKKMGRLVKLLVLHLLILKVKFAATYTNVPANAMNPDSVVVAYQNISAPTGSEVILQCYSQRIVWTQDRLNDRQRVAHWDWFSINGEYKVDRVLDMFSAGDQRLYNSYNQGRVLMSTSAFSTGNFSLVIKDVRINDRGIYSCNLHHHYCHLYETVKIQLNITRSAKKVRKLWDGEKTVIVALVGSTVVLPCENHNHIWTERHSEEEQQVVHWDRSPPGVWHDQADRLIDLYASGEQRSYGPQFIRKRMNISDTAFADGDFSLTISNLSLGDEGIYSCDLHHHYCGIHERRIFNLFITDPVKVNFTQKSSATSVEVPKVVNVFIPEHSSHFLHQFGYILAMLLLLAILITIIALITHRQRKRGLHYNVKTSQPRTDVTLNDFVIDTTDLRLNKNDRMKPADYKNNILKEKAAMSQQKVELLRDIPPKNLDRDFEKQYWK</sequence>
<dbReference type="GO" id="GO:0009986">
    <property type="term" value="C:cell surface"/>
    <property type="evidence" value="ECO:0007669"/>
    <property type="project" value="TreeGrafter"/>
</dbReference>
<keyword evidence="3" id="KW-1003">Cell membrane</keyword>
<comment type="caution">
    <text evidence="16">The sequence shown here is derived from an EMBL/GenBank/DDBJ whole genome shotgun (WGS) entry which is preliminary data.</text>
</comment>
<dbReference type="Proteomes" id="UP000287033">
    <property type="component" value="Unassembled WGS sequence"/>
</dbReference>
<dbReference type="OrthoDB" id="9832369at2759"/>
<organism evidence="16 17">
    <name type="scientific">Chiloscyllium punctatum</name>
    <name type="common">Brownbanded bambooshark</name>
    <name type="synonym">Hemiscyllium punctatum</name>
    <dbReference type="NCBI Taxonomy" id="137246"/>
    <lineage>
        <taxon>Eukaryota</taxon>
        <taxon>Metazoa</taxon>
        <taxon>Chordata</taxon>
        <taxon>Craniata</taxon>
        <taxon>Vertebrata</taxon>
        <taxon>Chondrichthyes</taxon>
        <taxon>Elasmobranchii</taxon>
        <taxon>Galeomorphii</taxon>
        <taxon>Galeoidea</taxon>
        <taxon>Orectolobiformes</taxon>
        <taxon>Hemiscylliidae</taxon>
        <taxon>Chiloscyllium</taxon>
    </lineage>
</organism>
<keyword evidence="17" id="KW-1185">Reference proteome</keyword>
<evidence type="ECO:0000256" key="13">
    <source>
        <dbReference type="SAM" id="MobiDB-lite"/>
    </source>
</evidence>
<dbReference type="PANTHER" id="PTHR44793:SF1">
    <property type="entry name" value="MATRIX REMODELING-ASSOCIATED PROTEIN 8"/>
    <property type="match status" value="1"/>
</dbReference>
<dbReference type="InterPro" id="IPR013106">
    <property type="entry name" value="Ig_V-set"/>
</dbReference>
<proteinExistence type="predicted"/>
<accession>A0A401SXG2</accession>
<evidence type="ECO:0000256" key="11">
    <source>
        <dbReference type="ARBA" id="ARBA00023180"/>
    </source>
</evidence>
<feature type="region of interest" description="Disordered" evidence="13">
    <location>
        <begin position="1"/>
        <end position="52"/>
    </location>
</feature>
<dbReference type="Gene3D" id="2.60.40.10">
    <property type="entry name" value="Immunoglobulins"/>
    <property type="match status" value="2"/>
</dbReference>
<dbReference type="GO" id="GO:0030154">
    <property type="term" value="P:cell differentiation"/>
    <property type="evidence" value="ECO:0007669"/>
    <property type="project" value="TreeGrafter"/>
</dbReference>
<evidence type="ECO:0000256" key="12">
    <source>
        <dbReference type="ARBA" id="ARBA00023319"/>
    </source>
</evidence>
<dbReference type="GO" id="GO:0007155">
    <property type="term" value="P:cell adhesion"/>
    <property type="evidence" value="ECO:0007669"/>
    <property type="project" value="UniProtKB-KW"/>
</dbReference>
<evidence type="ECO:0000259" key="15">
    <source>
        <dbReference type="PROSITE" id="PS50835"/>
    </source>
</evidence>
<keyword evidence="6" id="KW-0677">Repeat</keyword>
<dbReference type="PANTHER" id="PTHR44793">
    <property type="entry name" value="MATRIX REMODELING-ASSOCIATED PROTEIN 8"/>
    <property type="match status" value="1"/>
</dbReference>
<evidence type="ECO:0000256" key="14">
    <source>
        <dbReference type="SAM" id="Phobius"/>
    </source>
</evidence>
<dbReference type="InterPro" id="IPR036179">
    <property type="entry name" value="Ig-like_dom_sf"/>
</dbReference>
<keyword evidence="11" id="KW-0325">Glycoprotein</keyword>